<evidence type="ECO:0000256" key="1">
    <source>
        <dbReference type="SAM" id="SignalP"/>
    </source>
</evidence>
<keyword evidence="1" id="KW-0732">Signal</keyword>
<dbReference type="EMBL" id="SACP01000037">
    <property type="protein sequence ID" value="RVU14023.1"/>
    <property type="molecule type" value="Genomic_DNA"/>
</dbReference>
<gene>
    <name evidence="2" type="ORF">EOE48_25160</name>
</gene>
<protein>
    <submittedName>
        <fullName evidence="2">Uncharacterized protein</fullName>
    </submittedName>
</protein>
<accession>A0A437NVI6</accession>
<sequence length="90" mass="9499">MMKSVMIAGLLTLGLAGSASAAGLRLDDGVYDPGRDAPQTVAAAWIGRYGQVCVPGPVWLPACHATDTPGVYIPGHWNPMHTQWIPGHYS</sequence>
<dbReference type="OrthoDB" id="9960804at2"/>
<reference evidence="2 3" key="1">
    <citation type="submission" date="2019-01" db="EMBL/GenBank/DDBJ databases">
        <authorList>
            <person name="Chen W.-M."/>
        </authorList>
    </citation>
    <scope>NUCLEOTIDE SEQUENCE [LARGE SCALE GENOMIC DNA]</scope>
    <source>
        <strain evidence="2 3">TER-1</strain>
    </source>
</reference>
<proteinExistence type="predicted"/>
<evidence type="ECO:0000313" key="3">
    <source>
        <dbReference type="Proteomes" id="UP000286997"/>
    </source>
</evidence>
<comment type="caution">
    <text evidence="2">The sequence shown here is derived from an EMBL/GenBank/DDBJ whole genome shotgun (WGS) entry which is preliminary data.</text>
</comment>
<feature type="chain" id="PRO_5019346620" evidence="1">
    <location>
        <begin position="22"/>
        <end position="90"/>
    </location>
</feature>
<organism evidence="2 3">
    <name type="scientific">Methylobacterium oryzihabitans</name>
    <dbReference type="NCBI Taxonomy" id="2499852"/>
    <lineage>
        <taxon>Bacteria</taxon>
        <taxon>Pseudomonadati</taxon>
        <taxon>Pseudomonadota</taxon>
        <taxon>Alphaproteobacteria</taxon>
        <taxon>Hyphomicrobiales</taxon>
        <taxon>Methylobacteriaceae</taxon>
        <taxon>Methylobacterium</taxon>
    </lineage>
</organism>
<evidence type="ECO:0000313" key="2">
    <source>
        <dbReference type="EMBL" id="RVU14023.1"/>
    </source>
</evidence>
<feature type="signal peptide" evidence="1">
    <location>
        <begin position="1"/>
        <end position="21"/>
    </location>
</feature>
<dbReference type="Proteomes" id="UP000286997">
    <property type="component" value="Unassembled WGS sequence"/>
</dbReference>
<dbReference type="RefSeq" id="WP_127733631.1">
    <property type="nucleotide sequence ID" value="NZ_SACP01000037.1"/>
</dbReference>
<keyword evidence="3" id="KW-1185">Reference proteome</keyword>
<name>A0A437NVI6_9HYPH</name>
<dbReference type="AlphaFoldDB" id="A0A437NVI6"/>